<evidence type="ECO:0000256" key="4">
    <source>
        <dbReference type="ARBA" id="ARBA00023136"/>
    </source>
</evidence>
<dbReference type="Proteomes" id="UP000287519">
    <property type="component" value="Unassembled WGS sequence"/>
</dbReference>
<evidence type="ECO:0000256" key="1">
    <source>
        <dbReference type="ARBA" id="ARBA00004141"/>
    </source>
</evidence>
<dbReference type="GO" id="GO:0046677">
    <property type="term" value="P:response to antibiotic"/>
    <property type="evidence" value="ECO:0007669"/>
    <property type="project" value="UniProtKB-KW"/>
</dbReference>
<feature type="transmembrane region" description="Helical" evidence="6">
    <location>
        <begin position="68"/>
        <end position="90"/>
    </location>
</feature>
<dbReference type="GO" id="GO:0043190">
    <property type="term" value="C:ATP-binding cassette (ABC) transporter complex"/>
    <property type="evidence" value="ECO:0007669"/>
    <property type="project" value="InterPro"/>
</dbReference>
<keyword evidence="3 6" id="KW-1133">Transmembrane helix</keyword>
<evidence type="ECO:0000313" key="9">
    <source>
        <dbReference type="Proteomes" id="UP000287519"/>
    </source>
</evidence>
<keyword evidence="6" id="KW-1003">Cell membrane</keyword>
<feature type="domain" description="ABC transmembrane type-2" evidence="7">
    <location>
        <begin position="27"/>
        <end position="260"/>
    </location>
</feature>
<protein>
    <recommendedName>
        <fullName evidence="6">Transport permease protein</fullName>
    </recommendedName>
</protein>
<sequence length="262" mass="27731">MTTMGYALSDSATMLRRNLRHMIRYPSVTVLLVGMPIVLLLLFVYVFGGTLGAGLGDPDGGRGAYIDYVAPGILLMTVASAAQGTAISVATDMTEGIIARFRTMAIARVSVLTGHVIGSMIQTLISLVLVVGVAVLIGFRPTAGLGEWVAATAVLAMFTFALTWLSVAFGLVSKSVETASNLPMVLILLPFLGSGFVPTDSMPAGLRWFAEYQPFSPVIETIRGLLLGEPVGSSAVLAVGWSAGIALFGYLWAKRLFNRRVN</sequence>
<accession>A0A402CDU8</accession>
<feature type="transmembrane region" description="Helical" evidence="6">
    <location>
        <begin position="149"/>
        <end position="172"/>
    </location>
</feature>
<dbReference type="InterPro" id="IPR051784">
    <property type="entry name" value="Nod_factor_ABC_transporter"/>
</dbReference>
<dbReference type="PANTHER" id="PTHR43229">
    <property type="entry name" value="NODULATION PROTEIN J"/>
    <property type="match status" value="1"/>
</dbReference>
<name>A0A402CDU8_RHOWR</name>
<feature type="transmembrane region" description="Helical" evidence="6">
    <location>
        <begin position="111"/>
        <end position="137"/>
    </location>
</feature>
<feature type="transmembrane region" description="Helical" evidence="6">
    <location>
        <begin position="25"/>
        <end position="48"/>
    </location>
</feature>
<reference evidence="8 9" key="1">
    <citation type="submission" date="2018-11" db="EMBL/GenBank/DDBJ databases">
        <title>Microbial catabolism of amino acid.</title>
        <authorList>
            <person name="Hibi M."/>
            <person name="Ogawa J."/>
        </authorList>
    </citation>
    <scope>NUCLEOTIDE SEQUENCE [LARGE SCALE GENOMIC DNA]</scope>
    <source>
        <strain evidence="8 9">C31-06</strain>
    </source>
</reference>
<evidence type="ECO:0000256" key="2">
    <source>
        <dbReference type="ARBA" id="ARBA00022692"/>
    </source>
</evidence>
<dbReference type="PIRSF" id="PIRSF006648">
    <property type="entry name" value="DrrB"/>
    <property type="match status" value="1"/>
</dbReference>
<comment type="similarity">
    <text evidence="6">Belongs to the ABC-2 integral membrane protein family.</text>
</comment>
<dbReference type="EMBL" id="BHYM01000046">
    <property type="protein sequence ID" value="GCE41781.1"/>
    <property type="molecule type" value="Genomic_DNA"/>
</dbReference>
<proteinExistence type="inferred from homology"/>
<keyword evidence="2 6" id="KW-0812">Transmembrane</keyword>
<dbReference type="InterPro" id="IPR013525">
    <property type="entry name" value="ABC2_TM"/>
</dbReference>
<comment type="caution">
    <text evidence="8">The sequence shown here is derived from an EMBL/GenBank/DDBJ whole genome shotgun (WGS) entry which is preliminary data.</text>
</comment>
<comment type="subcellular location">
    <subcellularLocation>
        <location evidence="6">Cell membrane</location>
        <topology evidence="6">Multi-pass membrane protein</topology>
    </subcellularLocation>
    <subcellularLocation>
        <location evidence="1">Membrane</location>
        <topology evidence="1">Multi-pass membrane protein</topology>
    </subcellularLocation>
</comment>
<organism evidence="8 9">
    <name type="scientific">Rhodococcus wratislaviensis</name>
    <name type="common">Tsukamurella wratislaviensis</name>
    <dbReference type="NCBI Taxonomy" id="44752"/>
    <lineage>
        <taxon>Bacteria</taxon>
        <taxon>Bacillati</taxon>
        <taxon>Actinomycetota</taxon>
        <taxon>Actinomycetes</taxon>
        <taxon>Mycobacteriales</taxon>
        <taxon>Nocardiaceae</taxon>
        <taxon>Rhodococcus</taxon>
    </lineage>
</organism>
<evidence type="ECO:0000256" key="5">
    <source>
        <dbReference type="ARBA" id="ARBA00023251"/>
    </source>
</evidence>
<keyword evidence="6" id="KW-0813">Transport</keyword>
<dbReference type="InterPro" id="IPR047817">
    <property type="entry name" value="ABC2_TM_bact-type"/>
</dbReference>
<evidence type="ECO:0000256" key="6">
    <source>
        <dbReference type="RuleBase" id="RU361157"/>
    </source>
</evidence>
<evidence type="ECO:0000259" key="7">
    <source>
        <dbReference type="PROSITE" id="PS51012"/>
    </source>
</evidence>
<dbReference type="PROSITE" id="PS51012">
    <property type="entry name" value="ABC_TM2"/>
    <property type="match status" value="1"/>
</dbReference>
<keyword evidence="9" id="KW-1185">Reference proteome</keyword>
<dbReference type="InterPro" id="IPR000412">
    <property type="entry name" value="ABC_2_transport"/>
</dbReference>
<dbReference type="PANTHER" id="PTHR43229:SF2">
    <property type="entry name" value="NODULATION PROTEIN J"/>
    <property type="match status" value="1"/>
</dbReference>
<dbReference type="GO" id="GO:0140359">
    <property type="term" value="F:ABC-type transporter activity"/>
    <property type="evidence" value="ECO:0007669"/>
    <property type="project" value="InterPro"/>
</dbReference>
<evidence type="ECO:0000256" key="3">
    <source>
        <dbReference type="ARBA" id="ARBA00022989"/>
    </source>
</evidence>
<feature type="transmembrane region" description="Helical" evidence="6">
    <location>
        <begin position="235"/>
        <end position="253"/>
    </location>
</feature>
<dbReference type="RefSeq" id="WP_124393814.1">
    <property type="nucleotide sequence ID" value="NZ_BHYM01000046.1"/>
</dbReference>
<dbReference type="Pfam" id="PF01061">
    <property type="entry name" value="ABC2_membrane"/>
    <property type="match status" value="1"/>
</dbReference>
<keyword evidence="4 6" id="KW-0472">Membrane</keyword>
<feature type="transmembrane region" description="Helical" evidence="6">
    <location>
        <begin position="179"/>
        <end position="197"/>
    </location>
</feature>
<keyword evidence="5" id="KW-0046">Antibiotic resistance</keyword>
<gene>
    <name evidence="8" type="ORF">Rhow_005440</name>
</gene>
<dbReference type="AlphaFoldDB" id="A0A402CDU8"/>
<dbReference type="OrthoDB" id="670210at2"/>
<evidence type="ECO:0000313" key="8">
    <source>
        <dbReference type="EMBL" id="GCE41781.1"/>
    </source>
</evidence>